<protein>
    <submittedName>
        <fullName evidence="2">Leucine-rich repeat domain-containing protein</fullName>
    </submittedName>
</protein>
<sequence length="448" mass="50181">MKKKFIILLFVILMATAGGAAALCACSDGDTATLDAPQNFMISDEFFILWDKVDGAERYVLEIDGVQYETEDNCFEMQEMIDNVHPVNVKVKAIAPSTKNNSDWVEYTYEQPTAALKYNLLDDGSGYAVKKANDSSYVRGLEGRVVIPDYYNGLPVTQIAEEAFGEEQYEGFNPEYGINCNNKTTSVRMPHFLKHIGKDAFYACVALKDIDLPSNLSDVTIGMRAFEHCYALESIDLSYATELGSYAFYSCKSLKNIILPDDPPLIDIWVFHYTAWYNSQPQDQPIVLDGDILYEYNGRPEDGIYQIPEGIKAISGGAFVVTKITRLIIPDGVTLLGTEMFYPSKIEEVVLPSDLKSIPDSTFRNCKELRQVCVYGEEQNAKDGYFILPDTLTSIGEWAFNGCSADTVVIPNKDITIKGRGLPYTLNKVIWCGQEIDGETFKDMFNIY</sequence>
<evidence type="ECO:0000256" key="1">
    <source>
        <dbReference type="SAM" id="SignalP"/>
    </source>
</evidence>
<proteinExistence type="predicted"/>
<dbReference type="EMBL" id="DVNE01000048">
    <property type="protein sequence ID" value="HIU61998.1"/>
    <property type="molecule type" value="Genomic_DNA"/>
</dbReference>
<dbReference type="InterPro" id="IPR032675">
    <property type="entry name" value="LRR_dom_sf"/>
</dbReference>
<dbReference type="PANTHER" id="PTHR45661:SF3">
    <property type="entry name" value="IG-LIKE DOMAIN-CONTAINING PROTEIN"/>
    <property type="match status" value="1"/>
</dbReference>
<dbReference type="AlphaFoldDB" id="A0A9D1MKY5"/>
<evidence type="ECO:0000313" key="3">
    <source>
        <dbReference type="Proteomes" id="UP000824110"/>
    </source>
</evidence>
<dbReference type="InterPro" id="IPR053139">
    <property type="entry name" value="Surface_bspA-like"/>
</dbReference>
<dbReference type="Gene3D" id="3.80.10.10">
    <property type="entry name" value="Ribonuclease Inhibitor"/>
    <property type="match status" value="1"/>
</dbReference>
<organism evidence="2 3">
    <name type="scientific">Candidatus Coproplasma excrementigallinarum</name>
    <dbReference type="NCBI Taxonomy" id="2840747"/>
    <lineage>
        <taxon>Bacteria</taxon>
        <taxon>Bacillati</taxon>
        <taxon>Bacillota</taxon>
        <taxon>Clostridia</taxon>
        <taxon>Eubacteriales</taxon>
        <taxon>Candidatus Coproplasma</taxon>
    </lineage>
</organism>
<gene>
    <name evidence="2" type="ORF">IAB69_05070</name>
</gene>
<feature type="chain" id="PRO_5038516205" evidence="1">
    <location>
        <begin position="21"/>
        <end position="448"/>
    </location>
</feature>
<reference evidence="2" key="1">
    <citation type="submission" date="2020-10" db="EMBL/GenBank/DDBJ databases">
        <authorList>
            <person name="Gilroy R."/>
        </authorList>
    </citation>
    <scope>NUCLEOTIDE SEQUENCE</scope>
    <source>
        <strain evidence="2">CHK195-12923</strain>
    </source>
</reference>
<evidence type="ECO:0000313" key="2">
    <source>
        <dbReference type="EMBL" id="HIU61998.1"/>
    </source>
</evidence>
<dbReference type="Proteomes" id="UP000824110">
    <property type="component" value="Unassembled WGS sequence"/>
</dbReference>
<keyword evidence="1" id="KW-0732">Signal</keyword>
<reference evidence="2" key="2">
    <citation type="journal article" date="2021" name="PeerJ">
        <title>Extensive microbial diversity within the chicken gut microbiome revealed by metagenomics and culture.</title>
        <authorList>
            <person name="Gilroy R."/>
            <person name="Ravi A."/>
            <person name="Getino M."/>
            <person name="Pursley I."/>
            <person name="Horton D.L."/>
            <person name="Alikhan N.F."/>
            <person name="Baker D."/>
            <person name="Gharbi K."/>
            <person name="Hall N."/>
            <person name="Watson M."/>
            <person name="Adriaenssens E.M."/>
            <person name="Foster-Nyarko E."/>
            <person name="Jarju S."/>
            <person name="Secka A."/>
            <person name="Antonio M."/>
            <person name="Oren A."/>
            <person name="Chaudhuri R.R."/>
            <person name="La Ragione R."/>
            <person name="Hildebrand F."/>
            <person name="Pallen M.J."/>
        </authorList>
    </citation>
    <scope>NUCLEOTIDE SEQUENCE</scope>
    <source>
        <strain evidence="2">CHK195-12923</strain>
    </source>
</reference>
<comment type="caution">
    <text evidence="2">The sequence shown here is derived from an EMBL/GenBank/DDBJ whole genome shotgun (WGS) entry which is preliminary data.</text>
</comment>
<dbReference type="PANTHER" id="PTHR45661">
    <property type="entry name" value="SURFACE ANTIGEN"/>
    <property type="match status" value="1"/>
</dbReference>
<feature type="signal peptide" evidence="1">
    <location>
        <begin position="1"/>
        <end position="20"/>
    </location>
</feature>
<dbReference type="Pfam" id="PF13306">
    <property type="entry name" value="LRR_5"/>
    <property type="match status" value="3"/>
</dbReference>
<accession>A0A9D1MKY5</accession>
<dbReference type="PROSITE" id="PS51257">
    <property type="entry name" value="PROKAR_LIPOPROTEIN"/>
    <property type="match status" value="1"/>
</dbReference>
<dbReference type="InterPro" id="IPR026906">
    <property type="entry name" value="LRR_5"/>
</dbReference>
<dbReference type="SUPFAM" id="SSF52058">
    <property type="entry name" value="L domain-like"/>
    <property type="match status" value="1"/>
</dbReference>
<name>A0A9D1MKY5_9FIRM</name>